<evidence type="ECO:0000313" key="2">
    <source>
        <dbReference type="Proteomes" id="UP000256424"/>
    </source>
</evidence>
<accession>A0A3D8J0L8</accession>
<organism evidence="1 2">
    <name type="scientific">Helicobacter aurati</name>
    <dbReference type="NCBI Taxonomy" id="137778"/>
    <lineage>
        <taxon>Bacteria</taxon>
        <taxon>Pseudomonadati</taxon>
        <taxon>Campylobacterota</taxon>
        <taxon>Epsilonproteobacteria</taxon>
        <taxon>Campylobacterales</taxon>
        <taxon>Helicobacteraceae</taxon>
        <taxon>Helicobacter</taxon>
    </lineage>
</organism>
<gene>
    <name evidence="1" type="ORF">CQA66_08225</name>
</gene>
<name>A0A3D8J0L8_9HELI</name>
<sequence length="73" mass="8626">MTYKTILKDKECIINVESQDNKRLYITATKDNTLYNLEIISIFHESLKDIKVNGLKQRIDKLLIKRMEKEGLI</sequence>
<dbReference type="AlphaFoldDB" id="A0A3D8J0L8"/>
<reference evidence="1 2" key="1">
    <citation type="submission" date="2018-04" db="EMBL/GenBank/DDBJ databases">
        <title>Novel Campyloabacter and Helicobacter Species and Strains.</title>
        <authorList>
            <person name="Mannion A.J."/>
            <person name="Shen Z."/>
            <person name="Fox J.G."/>
        </authorList>
    </citation>
    <scope>NUCLEOTIDE SEQUENCE [LARGE SCALE GENOMIC DNA]</scope>
    <source>
        <strain evidence="1 2">MIT 97-5075</strain>
    </source>
</reference>
<proteinExistence type="predicted"/>
<dbReference type="Proteomes" id="UP000256424">
    <property type="component" value="Unassembled WGS sequence"/>
</dbReference>
<dbReference type="EMBL" id="NXLW01000020">
    <property type="protein sequence ID" value="RDU70384.1"/>
    <property type="molecule type" value="Genomic_DNA"/>
</dbReference>
<evidence type="ECO:0000313" key="1">
    <source>
        <dbReference type="EMBL" id="RDU70384.1"/>
    </source>
</evidence>
<comment type="caution">
    <text evidence="1">The sequence shown here is derived from an EMBL/GenBank/DDBJ whole genome shotgun (WGS) entry which is preliminary data.</text>
</comment>
<keyword evidence="2" id="KW-1185">Reference proteome</keyword>
<protein>
    <submittedName>
        <fullName evidence="1">Uncharacterized protein</fullName>
    </submittedName>
</protein>